<evidence type="ECO:0000313" key="1">
    <source>
        <dbReference type="EMBL" id="OGM08748.1"/>
    </source>
</evidence>
<organism evidence="1 2">
    <name type="scientific">Candidatus Woesebacteria bacterium RBG_13_36_22</name>
    <dbReference type="NCBI Taxonomy" id="1802478"/>
    <lineage>
        <taxon>Bacteria</taxon>
        <taxon>Candidatus Woeseibacteriota</taxon>
    </lineage>
</organism>
<gene>
    <name evidence="1" type="ORF">A2Z67_00615</name>
</gene>
<sequence length="66" mass="7862">MYSIYLQRGPPEYINTNMIKTIIQQYTKKIDYLFKDELELLKNIQKLFTMSDLDGINKDNSNIERG</sequence>
<dbReference type="EMBL" id="MGFQ01000037">
    <property type="protein sequence ID" value="OGM08748.1"/>
    <property type="molecule type" value="Genomic_DNA"/>
</dbReference>
<proteinExistence type="predicted"/>
<evidence type="ECO:0000313" key="2">
    <source>
        <dbReference type="Proteomes" id="UP000176939"/>
    </source>
</evidence>
<reference evidence="1 2" key="1">
    <citation type="journal article" date="2016" name="Nat. Commun.">
        <title>Thousands of microbial genomes shed light on interconnected biogeochemical processes in an aquifer system.</title>
        <authorList>
            <person name="Anantharaman K."/>
            <person name="Brown C.T."/>
            <person name="Hug L.A."/>
            <person name="Sharon I."/>
            <person name="Castelle C.J."/>
            <person name="Probst A.J."/>
            <person name="Thomas B.C."/>
            <person name="Singh A."/>
            <person name="Wilkins M.J."/>
            <person name="Karaoz U."/>
            <person name="Brodie E.L."/>
            <person name="Williams K.H."/>
            <person name="Hubbard S.S."/>
            <person name="Banfield J.F."/>
        </authorList>
    </citation>
    <scope>NUCLEOTIDE SEQUENCE [LARGE SCALE GENOMIC DNA]</scope>
</reference>
<comment type="caution">
    <text evidence="1">The sequence shown here is derived from an EMBL/GenBank/DDBJ whole genome shotgun (WGS) entry which is preliminary data.</text>
</comment>
<dbReference type="AlphaFoldDB" id="A0A1F7X2Z2"/>
<accession>A0A1F7X2Z2</accession>
<name>A0A1F7X2Z2_9BACT</name>
<dbReference type="Proteomes" id="UP000176939">
    <property type="component" value="Unassembled WGS sequence"/>
</dbReference>
<protein>
    <submittedName>
        <fullName evidence="1">Uncharacterized protein</fullName>
    </submittedName>
</protein>